<dbReference type="PANTHER" id="PTHR31218">
    <property type="entry name" value="WAT1-RELATED PROTEIN"/>
    <property type="match status" value="1"/>
</dbReference>
<evidence type="ECO:0000256" key="6">
    <source>
        <dbReference type="SAM" id="MobiDB-lite"/>
    </source>
</evidence>
<comment type="similarity">
    <text evidence="2">Belongs to the drug/metabolite transporter (DMT) superfamily. Plant drug/metabolite exporter (P-DME) (TC 2.A.7.4) family.</text>
</comment>
<feature type="transmembrane region" description="Helical" evidence="7">
    <location>
        <begin position="338"/>
        <end position="358"/>
    </location>
</feature>
<dbReference type="Gramene" id="PAN13952">
    <property type="protein sequence ID" value="PAN13952"/>
    <property type="gene ID" value="PAHAL_2G374600"/>
</dbReference>
<dbReference type="InterPro" id="IPR030184">
    <property type="entry name" value="WAT1-related"/>
</dbReference>
<feature type="transmembrane region" description="Helical" evidence="7">
    <location>
        <begin position="265"/>
        <end position="283"/>
    </location>
</feature>
<feature type="transmembrane region" description="Helical" evidence="7">
    <location>
        <begin position="303"/>
        <end position="326"/>
    </location>
</feature>
<comment type="subcellular location">
    <subcellularLocation>
        <location evidence="1">Membrane</location>
        <topology evidence="1">Multi-pass membrane protein</topology>
    </subcellularLocation>
</comment>
<feature type="region of interest" description="Disordered" evidence="6">
    <location>
        <begin position="71"/>
        <end position="97"/>
    </location>
</feature>
<evidence type="ECO:0000256" key="3">
    <source>
        <dbReference type="ARBA" id="ARBA00022692"/>
    </source>
</evidence>
<evidence type="ECO:0000256" key="7">
    <source>
        <dbReference type="SAM" id="Phobius"/>
    </source>
</evidence>
<feature type="transmembrane region" description="Helical" evidence="7">
    <location>
        <begin position="404"/>
        <end position="425"/>
    </location>
</feature>
<keyword evidence="3 7" id="KW-0812">Transmembrane</keyword>
<dbReference type="GO" id="GO:0016020">
    <property type="term" value="C:membrane"/>
    <property type="evidence" value="ECO:0007669"/>
    <property type="project" value="UniProtKB-SubCell"/>
</dbReference>
<feature type="transmembrane region" description="Helical" evidence="7">
    <location>
        <begin position="168"/>
        <end position="190"/>
    </location>
</feature>
<feature type="transmembrane region" description="Helical" evidence="7">
    <location>
        <begin position="231"/>
        <end position="253"/>
    </location>
</feature>
<keyword evidence="4 7" id="KW-1133">Transmembrane helix</keyword>
<evidence type="ECO:0000259" key="8">
    <source>
        <dbReference type="Pfam" id="PF00892"/>
    </source>
</evidence>
<protein>
    <recommendedName>
        <fullName evidence="8">EamA domain-containing protein</fullName>
    </recommendedName>
</protein>
<keyword evidence="5 7" id="KW-0472">Membrane</keyword>
<reference evidence="9" key="1">
    <citation type="submission" date="2018-04" db="EMBL/GenBank/DDBJ databases">
        <title>WGS assembly of Panicum hallii.</title>
        <authorList>
            <person name="Lovell J."/>
            <person name="Jenkins J."/>
            <person name="Lowry D."/>
            <person name="Mamidi S."/>
            <person name="Sreedasyam A."/>
            <person name="Weng X."/>
            <person name="Barry K."/>
            <person name="Bonette J."/>
            <person name="Campitelli B."/>
            <person name="Daum C."/>
            <person name="Gordon S."/>
            <person name="Gould B."/>
            <person name="Lipzen A."/>
            <person name="Macqueen A."/>
            <person name="Palacio-Mejia J."/>
            <person name="Plott C."/>
            <person name="Shakirov E."/>
            <person name="Shu S."/>
            <person name="Yoshinaga Y."/>
            <person name="Zane M."/>
            <person name="Rokhsar D."/>
            <person name="Grimwood J."/>
            <person name="Schmutz J."/>
            <person name="Juenger T."/>
        </authorList>
    </citation>
    <scope>NUCLEOTIDE SEQUENCE [LARGE SCALE GENOMIC DNA]</scope>
    <source>
        <strain evidence="9">FIL2</strain>
    </source>
</reference>
<feature type="domain" description="EamA" evidence="8">
    <location>
        <begin position="148"/>
        <end position="280"/>
    </location>
</feature>
<dbReference type="Pfam" id="PF00892">
    <property type="entry name" value="EamA"/>
    <property type="match status" value="2"/>
</dbReference>
<feature type="transmembrane region" description="Helical" evidence="7">
    <location>
        <begin position="141"/>
        <end position="162"/>
    </location>
</feature>
<dbReference type="EMBL" id="CM008047">
    <property type="protein sequence ID" value="PAN13952.1"/>
    <property type="molecule type" value="Genomic_DNA"/>
</dbReference>
<dbReference type="InterPro" id="IPR037185">
    <property type="entry name" value="EmrE-like"/>
</dbReference>
<dbReference type="GO" id="GO:0022857">
    <property type="term" value="F:transmembrane transporter activity"/>
    <property type="evidence" value="ECO:0007669"/>
    <property type="project" value="InterPro"/>
</dbReference>
<feature type="transmembrane region" description="Helical" evidence="7">
    <location>
        <begin position="370"/>
        <end position="392"/>
    </location>
</feature>
<dbReference type="InterPro" id="IPR000620">
    <property type="entry name" value="EamA_dom"/>
</dbReference>
<evidence type="ECO:0000313" key="9">
    <source>
        <dbReference type="EMBL" id="PAN13952.1"/>
    </source>
</evidence>
<dbReference type="SUPFAM" id="SSF103481">
    <property type="entry name" value="Multidrug resistance efflux transporter EmrE"/>
    <property type="match status" value="2"/>
</dbReference>
<feature type="transmembrane region" description="Helical" evidence="7">
    <location>
        <begin position="202"/>
        <end position="225"/>
    </location>
</feature>
<gene>
    <name evidence="9" type="ORF">PAHAL_2G374600</name>
</gene>
<dbReference type="Proteomes" id="UP000243499">
    <property type="component" value="Chromosome 2"/>
</dbReference>
<evidence type="ECO:0000256" key="1">
    <source>
        <dbReference type="ARBA" id="ARBA00004141"/>
    </source>
</evidence>
<evidence type="ECO:0000256" key="2">
    <source>
        <dbReference type="ARBA" id="ARBA00007635"/>
    </source>
</evidence>
<accession>A0A2S3H2Q4</accession>
<name>A0A2S3H2Q4_9POAL</name>
<feature type="transmembrane region" description="Helical" evidence="7">
    <location>
        <begin position="431"/>
        <end position="449"/>
    </location>
</feature>
<evidence type="ECO:0000256" key="5">
    <source>
        <dbReference type="ARBA" id="ARBA00023136"/>
    </source>
</evidence>
<evidence type="ECO:0000256" key="4">
    <source>
        <dbReference type="ARBA" id="ARBA00022989"/>
    </source>
</evidence>
<sequence>MKIVCFYNPNELSFRVPFFPNSGPVCSLPPPLRQSRLCDSTFSRVLLPCDISCSVRQWTVTIASPLAPSAPQNSKLFQSPRDVRSGHTTARARHRKSYGRPAACMAGAPATADAVAVPLLLPLDDAAGGGRGCWEDGAISLGLVGVQLAGAAYMVVVTPVLALGLDPLFLVAFGSLCTAVLTIPFAVKLERKKWPSELTSRLLFQFVLLALGGVTGFQALLLQGMKMTSPAIASAMPNLAPGFIFVISGCLGFERVDLKCRYTRAKILGTVVCLGGAVAMSVLQSPDAPPGHLLPRSVARAAAAKWVAGCLFLLGAVLVLSGTIVMQAATMLHFPAPFTLCSVTSLIGAAMTAAFQVATAGRFSPGTPQISLQIVLSLVFVGGVVSSACIMFQTWALEKKGPVMVSMFSPTQTVGTAIFSVLFLGRVMQPGSILGMVFLFSGLYVVLWAKKKEGQVLAAERKEMDGTANNGMHKPLLF</sequence>
<feature type="domain" description="EamA" evidence="8">
    <location>
        <begin position="309"/>
        <end position="447"/>
    </location>
</feature>
<organism evidence="9">
    <name type="scientific">Panicum hallii</name>
    <dbReference type="NCBI Taxonomy" id="206008"/>
    <lineage>
        <taxon>Eukaryota</taxon>
        <taxon>Viridiplantae</taxon>
        <taxon>Streptophyta</taxon>
        <taxon>Embryophyta</taxon>
        <taxon>Tracheophyta</taxon>
        <taxon>Spermatophyta</taxon>
        <taxon>Magnoliopsida</taxon>
        <taxon>Liliopsida</taxon>
        <taxon>Poales</taxon>
        <taxon>Poaceae</taxon>
        <taxon>PACMAD clade</taxon>
        <taxon>Panicoideae</taxon>
        <taxon>Panicodae</taxon>
        <taxon>Paniceae</taxon>
        <taxon>Panicinae</taxon>
        <taxon>Panicum</taxon>
        <taxon>Panicum sect. Panicum</taxon>
    </lineage>
</organism>
<proteinExistence type="inferred from homology"/>
<dbReference type="AlphaFoldDB" id="A0A2S3H2Q4"/>